<feature type="region of interest" description="Disordered" evidence="12">
    <location>
        <begin position="54"/>
        <end position="81"/>
    </location>
</feature>
<dbReference type="InterPro" id="IPR029071">
    <property type="entry name" value="Ubiquitin-like_domsf"/>
</dbReference>
<evidence type="ECO:0000256" key="5">
    <source>
        <dbReference type="ARBA" id="ARBA00022490"/>
    </source>
</evidence>
<keyword evidence="10" id="KW-0539">Nucleus</keyword>
<evidence type="ECO:0000256" key="10">
    <source>
        <dbReference type="ARBA" id="ARBA00023242"/>
    </source>
</evidence>
<dbReference type="Pfam" id="PF00240">
    <property type="entry name" value="ubiquitin"/>
    <property type="match status" value="1"/>
</dbReference>
<gene>
    <name evidence="14" type="ORF">HW555_005297</name>
</gene>
<evidence type="ECO:0000256" key="4">
    <source>
        <dbReference type="ARBA" id="ARBA00022448"/>
    </source>
</evidence>
<keyword evidence="15" id="KW-1185">Reference proteome</keyword>
<dbReference type="PANTHER" id="PTHR15204:SF0">
    <property type="entry name" value="LARGE PROLINE-RICH PROTEIN BAG6"/>
    <property type="match status" value="1"/>
</dbReference>
<dbReference type="SUPFAM" id="SSF54236">
    <property type="entry name" value="Ubiquitin-like"/>
    <property type="match status" value="1"/>
</dbReference>
<dbReference type="GO" id="GO:0031593">
    <property type="term" value="F:polyubiquitin modification-dependent protein binding"/>
    <property type="evidence" value="ECO:0007669"/>
    <property type="project" value="TreeGrafter"/>
</dbReference>
<dbReference type="Pfam" id="PF12057">
    <property type="entry name" value="BAG6"/>
    <property type="match status" value="1"/>
</dbReference>
<evidence type="ECO:0000256" key="3">
    <source>
        <dbReference type="ARBA" id="ARBA00004550"/>
    </source>
</evidence>
<proteinExistence type="predicted"/>
<feature type="domain" description="Ubiquitin-like" evidence="13">
    <location>
        <begin position="4"/>
        <end position="44"/>
    </location>
</feature>
<evidence type="ECO:0000256" key="2">
    <source>
        <dbReference type="ARBA" id="ARBA00004514"/>
    </source>
</evidence>
<dbReference type="InterPro" id="IPR000626">
    <property type="entry name" value="Ubiquitin-like_dom"/>
</dbReference>
<organism evidence="14 15">
    <name type="scientific">Spodoptera exigua</name>
    <name type="common">Beet armyworm</name>
    <name type="synonym">Noctua fulgens</name>
    <dbReference type="NCBI Taxonomy" id="7107"/>
    <lineage>
        <taxon>Eukaryota</taxon>
        <taxon>Metazoa</taxon>
        <taxon>Ecdysozoa</taxon>
        <taxon>Arthropoda</taxon>
        <taxon>Hexapoda</taxon>
        <taxon>Insecta</taxon>
        <taxon>Pterygota</taxon>
        <taxon>Neoptera</taxon>
        <taxon>Endopterygota</taxon>
        <taxon>Lepidoptera</taxon>
        <taxon>Glossata</taxon>
        <taxon>Ditrysia</taxon>
        <taxon>Noctuoidea</taxon>
        <taxon>Noctuidae</taxon>
        <taxon>Amphipyrinae</taxon>
        <taxon>Spodoptera</taxon>
    </lineage>
</organism>
<evidence type="ECO:0000256" key="12">
    <source>
        <dbReference type="SAM" id="MobiDB-lite"/>
    </source>
</evidence>
<feature type="compositionally biased region" description="Polar residues" evidence="12">
    <location>
        <begin position="60"/>
        <end position="81"/>
    </location>
</feature>
<feature type="region of interest" description="Disordered" evidence="12">
    <location>
        <begin position="133"/>
        <end position="187"/>
    </location>
</feature>
<keyword evidence="6" id="KW-0964">Secreted</keyword>
<evidence type="ECO:0000313" key="14">
    <source>
        <dbReference type="EMBL" id="KAF9417590.1"/>
    </source>
</evidence>
<accession>A0A835GH84</accession>
<keyword evidence="5" id="KW-0963">Cytoplasm</keyword>
<dbReference type="GO" id="GO:0006325">
    <property type="term" value="P:chromatin organization"/>
    <property type="evidence" value="ECO:0007669"/>
    <property type="project" value="UniProtKB-KW"/>
</dbReference>
<dbReference type="GO" id="GO:0036503">
    <property type="term" value="P:ERAD pathway"/>
    <property type="evidence" value="ECO:0007669"/>
    <property type="project" value="TreeGrafter"/>
</dbReference>
<evidence type="ECO:0000256" key="9">
    <source>
        <dbReference type="ARBA" id="ARBA00023186"/>
    </source>
</evidence>
<dbReference type="Proteomes" id="UP000648187">
    <property type="component" value="Unassembled WGS sequence"/>
</dbReference>
<comment type="subcellular location">
    <subcellularLocation>
        <location evidence="2">Cytoplasm</location>
        <location evidence="2">Cytosol</location>
    </subcellularLocation>
    <subcellularLocation>
        <location evidence="1">Nucleus</location>
    </subcellularLocation>
    <subcellularLocation>
        <location evidence="3">Secreted</location>
        <location evidence="3">Extracellular exosome</location>
    </subcellularLocation>
</comment>
<dbReference type="GO" id="GO:0006915">
    <property type="term" value="P:apoptotic process"/>
    <property type="evidence" value="ECO:0007669"/>
    <property type="project" value="UniProtKB-KW"/>
</dbReference>
<dbReference type="GO" id="GO:0071818">
    <property type="term" value="C:BAT3 complex"/>
    <property type="evidence" value="ECO:0007669"/>
    <property type="project" value="TreeGrafter"/>
</dbReference>
<evidence type="ECO:0000256" key="8">
    <source>
        <dbReference type="ARBA" id="ARBA00022853"/>
    </source>
</evidence>
<reference evidence="14" key="1">
    <citation type="submission" date="2020-08" db="EMBL/GenBank/DDBJ databases">
        <title>Spodoptera exigua strain:BAW_Kor-Di-RS1 Genome sequencing and assembly.</title>
        <authorList>
            <person name="Kim J."/>
            <person name="Nam H.Y."/>
            <person name="Kwon M."/>
            <person name="Choi J.H."/>
            <person name="Cho S.R."/>
            <person name="Kim G.-H."/>
        </authorList>
    </citation>
    <scope>NUCLEOTIDE SEQUENCE</scope>
    <source>
        <strain evidence="14">BAW_Kor-Di-RS1</strain>
        <tissue evidence="14">Whole-body</tissue>
    </source>
</reference>
<evidence type="ECO:0000256" key="6">
    <source>
        <dbReference type="ARBA" id="ARBA00022525"/>
    </source>
</evidence>
<feature type="region of interest" description="Disordered" evidence="12">
    <location>
        <begin position="308"/>
        <end position="406"/>
    </location>
</feature>
<name>A0A835GH84_SPOEX</name>
<dbReference type="GO" id="GO:0051787">
    <property type="term" value="F:misfolded protein binding"/>
    <property type="evidence" value="ECO:0007669"/>
    <property type="project" value="TreeGrafter"/>
</dbReference>
<keyword evidence="9" id="KW-0143">Chaperone</keyword>
<evidence type="ECO:0000256" key="11">
    <source>
        <dbReference type="ARBA" id="ARBA00030033"/>
    </source>
</evidence>
<comment type="caution">
    <text evidence="14">The sequence shown here is derived from an EMBL/GenBank/DDBJ whole genome shotgun (WGS) entry which is preliminary data.</text>
</comment>
<evidence type="ECO:0000256" key="1">
    <source>
        <dbReference type="ARBA" id="ARBA00004123"/>
    </source>
</evidence>
<dbReference type="PROSITE" id="PS50053">
    <property type="entry name" value="UBIQUITIN_2"/>
    <property type="match status" value="1"/>
</dbReference>
<dbReference type="Gene3D" id="3.10.20.90">
    <property type="entry name" value="Phosphatidylinositol 3-kinase Catalytic Subunit, Chain A, domain 1"/>
    <property type="match status" value="1"/>
</dbReference>
<dbReference type="GO" id="GO:0005576">
    <property type="term" value="C:extracellular region"/>
    <property type="evidence" value="ECO:0007669"/>
    <property type="project" value="UniProtKB-SubCell"/>
</dbReference>
<dbReference type="AlphaFoldDB" id="A0A835GH84"/>
<feature type="compositionally biased region" description="Low complexity" evidence="12">
    <location>
        <begin position="312"/>
        <end position="358"/>
    </location>
</feature>
<keyword evidence="7" id="KW-0053">Apoptosis</keyword>
<evidence type="ECO:0000313" key="15">
    <source>
        <dbReference type="Proteomes" id="UP000648187"/>
    </source>
</evidence>
<dbReference type="PANTHER" id="PTHR15204">
    <property type="entry name" value="LARGE PROLINE-RICH PROTEIN BAG6"/>
    <property type="match status" value="1"/>
</dbReference>
<protein>
    <recommendedName>
        <fullName evidence="11">BCL2-associated athanogene 6</fullName>
    </recommendedName>
</protein>
<dbReference type="InterPro" id="IPR021925">
    <property type="entry name" value="BAG6"/>
</dbReference>
<feature type="compositionally biased region" description="Polar residues" evidence="12">
    <location>
        <begin position="140"/>
        <end position="151"/>
    </location>
</feature>
<sequence>MYITVEQLKEKVREQMGIEPSLQRLIFCGRVLQDEKRLAEYDVNGKVVHLVQRAPPGPETRQSAPSAPTANSGSENNGSNMQQQIRRLMSLAGPSDILMDQQVTMSPTTGRLEFIRRMIAEIKASLASLRAHVEGEENRSSPASGESPTEQMDTEPASGTQHDEPEPLLDENGDETTDAAARAQNARRRSYRAIRALRARHTRPRDLAQLLEELETLQEQFAPYRANYIRMLRAANNPEPPVYTEEERVSAQRTVDMVTDIMHSFAHAYHAISDINFQVGQRNPRLTSDTSVVRHPIPMQAHINVVQSNRRTPQQQASQPQSQSQSPQTAQSPQQQQPTAQPAQPAQPAGQQPTGPATNTATRPAGNRAPTIQTSTAGDGITSVQGVQPSGHATAHAGRTTQPTVNINIQPDPITYQVEIETRVPIAFPLENALLNGLTNAAAVVNAQEQGNNGAGANRRQVLLDFENLFRGLSQSAGLGGVEVVMSMEEIPHGGPVGVGTILTVFVGPMPWGGAPSADLLQNIVSSVIRQGLVPGVEGVTLHIPSVPTAAQLAPVLQALQNPNYQPATLLAPHPNQVLEALQAAQAAQAAQQNAASLHLRRATTTTRAQAVSLATLIYDRFLQCDSQHARRRLQRRREQQQQQLVQQERARAERVAAQNIEYLMHQKPSH</sequence>
<evidence type="ECO:0000256" key="7">
    <source>
        <dbReference type="ARBA" id="ARBA00022703"/>
    </source>
</evidence>
<dbReference type="GO" id="GO:0005634">
    <property type="term" value="C:nucleus"/>
    <property type="evidence" value="ECO:0007669"/>
    <property type="project" value="UniProtKB-SubCell"/>
</dbReference>
<keyword evidence="8" id="KW-0156">Chromatin regulator</keyword>
<feature type="compositionally biased region" description="Acidic residues" evidence="12">
    <location>
        <begin position="166"/>
        <end position="177"/>
    </location>
</feature>
<keyword evidence="4" id="KW-0813">Transport</keyword>
<evidence type="ECO:0000259" key="13">
    <source>
        <dbReference type="PROSITE" id="PS50053"/>
    </source>
</evidence>
<feature type="compositionally biased region" description="Polar residues" evidence="12">
    <location>
        <begin position="370"/>
        <end position="388"/>
    </location>
</feature>
<dbReference type="EMBL" id="JACKWZ010000068">
    <property type="protein sequence ID" value="KAF9417590.1"/>
    <property type="molecule type" value="Genomic_DNA"/>
</dbReference>